<evidence type="ECO:0000256" key="1">
    <source>
        <dbReference type="ARBA" id="ARBA00003222"/>
    </source>
</evidence>
<dbReference type="InterPro" id="IPR006671">
    <property type="entry name" value="Cyclin_N"/>
</dbReference>
<keyword evidence="4" id="KW-0132">Cell division</keyword>
<evidence type="ECO:0000256" key="5">
    <source>
        <dbReference type="ARBA" id="ARBA00022776"/>
    </source>
</evidence>
<dbReference type="PANTHER" id="PTHR10177">
    <property type="entry name" value="CYCLINS"/>
    <property type="match status" value="1"/>
</dbReference>
<feature type="compositionally biased region" description="Basic and acidic residues" evidence="10">
    <location>
        <begin position="104"/>
        <end position="126"/>
    </location>
</feature>
<feature type="domain" description="Cyclin C-terminal" evidence="12">
    <location>
        <begin position="327"/>
        <end position="444"/>
    </location>
</feature>
<dbReference type="Pfam" id="PF02984">
    <property type="entry name" value="Cyclin_C"/>
    <property type="match status" value="1"/>
</dbReference>
<keyword evidence="7" id="KW-0131">Cell cycle</keyword>
<dbReference type="InterPro" id="IPR004367">
    <property type="entry name" value="Cyclin_C-dom"/>
</dbReference>
<comment type="function">
    <text evidence="1">Essential for the control of the cell cycle at the G2/M (mitosis) transition.</text>
</comment>
<dbReference type="CDD" id="cd20511">
    <property type="entry name" value="CYCLIN_AtCycB-like_rpt2"/>
    <property type="match status" value="1"/>
</dbReference>
<dbReference type="Gramene" id="MELO3C017022.2.1">
    <property type="protein sequence ID" value="MELO3C017022.2.1"/>
    <property type="gene ID" value="MELO3C017022.2"/>
</dbReference>
<dbReference type="InterPro" id="IPR013763">
    <property type="entry name" value="Cyclin-like_dom"/>
</dbReference>
<dbReference type="GO" id="GO:0051301">
    <property type="term" value="P:cell division"/>
    <property type="evidence" value="ECO:0007669"/>
    <property type="project" value="UniProtKB-KW"/>
</dbReference>
<evidence type="ECO:0000313" key="13">
    <source>
        <dbReference type="EnsemblPlants" id="MELO3C017022.2.1"/>
    </source>
</evidence>
<dbReference type="InterPro" id="IPR039361">
    <property type="entry name" value="Cyclin"/>
</dbReference>
<keyword evidence="6 9" id="KW-0195">Cyclin</keyword>
<feature type="domain" description="Cyclin-like" evidence="11">
    <location>
        <begin position="331"/>
        <end position="413"/>
    </location>
</feature>
<dbReference type="SUPFAM" id="SSF47954">
    <property type="entry name" value="Cyclin-like"/>
    <property type="match status" value="2"/>
</dbReference>
<evidence type="ECO:0000256" key="3">
    <source>
        <dbReference type="ARBA" id="ARBA00011177"/>
    </source>
</evidence>
<dbReference type="SMART" id="SM01332">
    <property type="entry name" value="Cyclin_C"/>
    <property type="match status" value="1"/>
</dbReference>
<evidence type="ECO:0000256" key="10">
    <source>
        <dbReference type="SAM" id="MobiDB-lite"/>
    </source>
</evidence>
<name>A0A9I9DE67_CUCME</name>
<dbReference type="FunFam" id="1.10.472.10:FF:000032">
    <property type="entry name" value="G2/mitotic-specific cyclin-1"/>
    <property type="match status" value="1"/>
</dbReference>
<dbReference type="InterPro" id="IPR036915">
    <property type="entry name" value="Cyclin-like_sf"/>
</dbReference>
<dbReference type="EnsemblPlants" id="MELO3C017022.2.1">
    <property type="protein sequence ID" value="MELO3C017022.2.1"/>
    <property type="gene ID" value="MELO3C017022.2"/>
</dbReference>
<proteinExistence type="inferred from homology"/>
<dbReference type="Pfam" id="PF00134">
    <property type="entry name" value="Cyclin_N"/>
    <property type="match status" value="1"/>
</dbReference>
<comment type="subunit">
    <text evidence="3">Interacts with the CDC2 protein kinase to form a serine/threonine kinase holoenzyme complex also known as maturation promoting factor (MPF). The cyclin subunit imparts substrate specificity to the complex.</text>
</comment>
<feature type="region of interest" description="Disordered" evidence="10">
    <location>
        <begin position="98"/>
        <end position="131"/>
    </location>
</feature>
<accession>A0A9I9DE67</accession>
<evidence type="ECO:0000256" key="8">
    <source>
        <dbReference type="ARBA" id="ARBA00032263"/>
    </source>
</evidence>
<comment type="similarity">
    <text evidence="2">Belongs to the cyclin family. Cyclin AB subfamily.</text>
</comment>
<evidence type="ECO:0000256" key="7">
    <source>
        <dbReference type="ARBA" id="ARBA00023306"/>
    </source>
</evidence>
<dbReference type="AlphaFoldDB" id="A0A9I9DE67"/>
<protein>
    <recommendedName>
        <fullName evidence="8">B-like cyclin</fullName>
    </recommendedName>
</protein>
<evidence type="ECO:0000259" key="11">
    <source>
        <dbReference type="SMART" id="SM00385"/>
    </source>
</evidence>
<dbReference type="SMART" id="SM00385">
    <property type="entry name" value="CYCLIN"/>
    <property type="match status" value="2"/>
</dbReference>
<evidence type="ECO:0000256" key="6">
    <source>
        <dbReference type="ARBA" id="ARBA00023127"/>
    </source>
</evidence>
<organism evidence="13">
    <name type="scientific">Cucumis melo</name>
    <name type="common">Muskmelon</name>
    <dbReference type="NCBI Taxonomy" id="3656"/>
    <lineage>
        <taxon>Eukaryota</taxon>
        <taxon>Viridiplantae</taxon>
        <taxon>Streptophyta</taxon>
        <taxon>Embryophyta</taxon>
        <taxon>Tracheophyta</taxon>
        <taxon>Spermatophyta</taxon>
        <taxon>Magnoliopsida</taxon>
        <taxon>eudicotyledons</taxon>
        <taxon>Gunneridae</taxon>
        <taxon>Pentapetalae</taxon>
        <taxon>rosids</taxon>
        <taxon>fabids</taxon>
        <taxon>Cucurbitales</taxon>
        <taxon>Cucurbitaceae</taxon>
        <taxon>Benincaseae</taxon>
        <taxon>Cucumis</taxon>
    </lineage>
</organism>
<feature type="domain" description="Cyclin-like" evidence="11">
    <location>
        <begin position="237"/>
        <end position="318"/>
    </location>
</feature>
<evidence type="ECO:0000256" key="9">
    <source>
        <dbReference type="RuleBase" id="RU000383"/>
    </source>
</evidence>
<evidence type="ECO:0000256" key="4">
    <source>
        <dbReference type="ARBA" id="ARBA00022618"/>
    </source>
</evidence>
<evidence type="ECO:0000259" key="12">
    <source>
        <dbReference type="SMART" id="SM01332"/>
    </source>
</evidence>
<dbReference type="GO" id="GO:0010332">
    <property type="term" value="P:response to gamma radiation"/>
    <property type="evidence" value="ECO:0007669"/>
    <property type="project" value="UniProtKB-ARBA"/>
</dbReference>
<reference evidence="13" key="1">
    <citation type="submission" date="2023-03" db="UniProtKB">
        <authorList>
            <consortium name="EnsemblPlants"/>
        </authorList>
    </citation>
    <scope>IDENTIFICATION</scope>
</reference>
<sequence length="452" mass="50950">MAGSDENNPGVIGRANLHGNLRIGGGGGGKFVVGMGQNRRALSSINGNVAAAPPAPHPCAVLKRGLTETEVFLNNKDPPIPIHRPITRKFAAQLANKHQPPVPEIDKKPLQSAVTRKESSDHHTTIEEDDSMGESAVPMFVQHTEAMLDEIDRMEEVEMEDIEEEPVIDIDSRDKSDQLAVVEYIDDLYAYYRKSEVSGCVSPNYMAQQADINERMRGILIDWLIEELTKQNMMIASKVHYKFELMEETLYLTVNLIDRFLAVHSVVRKKLQLVGVTAMLIACKYEEVSVPVVDDLILISDKAYSRKEVLDMEKLMINTLQFNLSVPTPYVFMRRFLKAAQSDRELDLLSFFMVELCLVEYEMLKYRPSLMAAAAVFTAQCTLNGFKEWSKTSEWHTGYSQEQLLECSKLMVGFHKKAGTGKLTGVHRKYCTSKFGYAARSEPASFLLEERL</sequence>
<keyword evidence="5" id="KW-0498">Mitosis</keyword>
<dbReference type="CDD" id="cd20567">
    <property type="entry name" value="CYCLIN_AtCycB-like_rpt1"/>
    <property type="match status" value="1"/>
</dbReference>
<dbReference type="Gene3D" id="1.10.472.10">
    <property type="entry name" value="Cyclin-like"/>
    <property type="match status" value="2"/>
</dbReference>
<evidence type="ECO:0000256" key="2">
    <source>
        <dbReference type="ARBA" id="ARBA00006955"/>
    </source>
</evidence>